<organism evidence="5 6">
    <name type="scientific">Hominisplanchenecus faecis</name>
    <dbReference type="NCBI Taxonomy" id="2885351"/>
    <lineage>
        <taxon>Bacteria</taxon>
        <taxon>Bacillati</taxon>
        <taxon>Bacillota</taxon>
        <taxon>Clostridia</taxon>
        <taxon>Lachnospirales</taxon>
        <taxon>Lachnospiraceae</taxon>
        <taxon>Hominisplanchenecus</taxon>
    </lineage>
</organism>
<sequence>MGFAETFKALSDPVRRDILTLLKEGSMSAGDIAAQFDMTAATISYHLKILKKSGLVCETKEKNYIYYSLNISVVEEVMLWLAELKGESEDDEEK</sequence>
<dbReference type="NCBIfam" id="NF033789">
    <property type="entry name" value="repress_SdpR"/>
    <property type="match status" value="1"/>
</dbReference>
<dbReference type="InterPro" id="IPR036388">
    <property type="entry name" value="WH-like_DNA-bd_sf"/>
</dbReference>
<feature type="domain" description="HTH arsR-type" evidence="4">
    <location>
        <begin position="1"/>
        <end position="89"/>
    </location>
</feature>
<dbReference type="SMART" id="SM00418">
    <property type="entry name" value="HTH_ARSR"/>
    <property type="match status" value="1"/>
</dbReference>
<keyword evidence="3" id="KW-0804">Transcription</keyword>
<dbReference type="PROSITE" id="PS50987">
    <property type="entry name" value="HTH_ARSR_2"/>
    <property type="match status" value="1"/>
</dbReference>
<dbReference type="Pfam" id="PF01022">
    <property type="entry name" value="HTH_5"/>
    <property type="match status" value="1"/>
</dbReference>
<evidence type="ECO:0000256" key="2">
    <source>
        <dbReference type="ARBA" id="ARBA00023125"/>
    </source>
</evidence>
<dbReference type="CDD" id="cd00090">
    <property type="entry name" value="HTH_ARSR"/>
    <property type="match status" value="1"/>
</dbReference>
<dbReference type="RefSeq" id="WP_022118140.1">
    <property type="nucleotide sequence ID" value="NZ_JAJEQE010000065.1"/>
</dbReference>
<proteinExistence type="predicted"/>
<keyword evidence="1" id="KW-0805">Transcription regulation</keyword>
<evidence type="ECO:0000256" key="1">
    <source>
        <dbReference type="ARBA" id="ARBA00023015"/>
    </source>
</evidence>
<dbReference type="SUPFAM" id="SSF46785">
    <property type="entry name" value="Winged helix' DNA-binding domain"/>
    <property type="match status" value="1"/>
</dbReference>
<comment type="caution">
    <text evidence="5">The sequence shown here is derived from an EMBL/GenBank/DDBJ whole genome shotgun (WGS) entry which is preliminary data.</text>
</comment>
<accession>A0ABS8F0V2</accession>
<dbReference type="Proteomes" id="UP001299235">
    <property type="component" value="Unassembled WGS sequence"/>
</dbReference>
<gene>
    <name evidence="5" type="ORF">LKD42_13630</name>
</gene>
<keyword evidence="2" id="KW-0238">DNA-binding</keyword>
<dbReference type="Gene3D" id="1.10.10.10">
    <property type="entry name" value="Winged helix-like DNA-binding domain superfamily/Winged helix DNA-binding domain"/>
    <property type="match status" value="1"/>
</dbReference>
<evidence type="ECO:0000256" key="3">
    <source>
        <dbReference type="ARBA" id="ARBA00023163"/>
    </source>
</evidence>
<dbReference type="PANTHER" id="PTHR33154:SF33">
    <property type="entry name" value="TRANSCRIPTIONAL REPRESSOR SDPR"/>
    <property type="match status" value="1"/>
</dbReference>
<dbReference type="PANTHER" id="PTHR33154">
    <property type="entry name" value="TRANSCRIPTIONAL REGULATOR, ARSR FAMILY"/>
    <property type="match status" value="1"/>
</dbReference>
<dbReference type="PRINTS" id="PR00778">
    <property type="entry name" value="HTHARSR"/>
</dbReference>
<protein>
    <submittedName>
        <fullName evidence="5">Autorepressor SdpR family transcription factor</fullName>
    </submittedName>
</protein>
<dbReference type="InterPro" id="IPR036390">
    <property type="entry name" value="WH_DNA-bd_sf"/>
</dbReference>
<name>A0ABS8F0V2_9FIRM</name>
<dbReference type="InterPro" id="IPR051081">
    <property type="entry name" value="HTH_MetalResp_TranReg"/>
</dbReference>
<keyword evidence="6" id="KW-1185">Reference proteome</keyword>
<reference evidence="5 6" key="1">
    <citation type="submission" date="2021-10" db="EMBL/GenBank/DDBJ databases">
        <title>Anaerobic single-cell dispensing facilitates the cultivation of human gut bacteria.</title>
        <authorList>
            <person name="Afrizal A."/>
        </authorList>
    </citation>
    <scope>NUCLEOTIDE SEQUENCE [LARGE SCALE GENOMIC DNA]</scope>
    <source>
        <strain evidence="5 6">CLA-AA-H246</strain>
    </source>
</reference>
<evidence type="ECO:0000313" key="6">
    <source>
        <dbReference type="Proteomes" id="UP001299235"/>
    </source>
</evidence>
<dbReference type="InterPro" id="IPR001845">
    <property type="entry name" value="HTH_ArsR_DNA-bd_dom"/>
</dbReference>
<dbReference type="EMBL" id="JAJEQE010000065">
    <property type="protein sequence ID" value="MCC2150267.1"/>
    <property type="molecule type" value="Genomic_DNA"/>
</dbReference>
<evidence type="ECO:0000259" key="4">
    <source>
        <dbReference type="PROSITE" id="PS50987"/>
    </source>
</evidence>
<dbReference type="NCBIfam" id="NF033788">
    <property type="entry name" value="HTH_metalloreg"/>
    <property type="match status" value="1"/>
</dbReference>
<dbReference type="InterPro" id="IPR047796">
    <property type="entry name" value="SdpR-like_repress"/>
</dbReference>
<dbReference type="InterPro" id="IPR011991">
    <property type="entry name" value="ArsR-like_HTH"/>
</dbReference>
<evidence type="ECO:0000313" key="5">
    <source>
        <dbReference type="EMBL" id="MCC2150267.1"/>
    </source>
</evidence>